<dbReference type="InterPro" id="IPR002629">
    <property type="entry name" value="Met_Synth_C/arc"/>
</dbReference>
<dbReference type="GO" id="GO:0032259">
    <property type="term" value="P:methylation"/>
    <property type="evidence" value="ECO:0007669"/>
    <property type="project" value="UniProtKB-KW"/>
</dbReference>
<keyword evidence="2" id="KW-0479">Metal-binding</keyword>
<keyword evidence="5" id="KW-0808">Transferase</keyword>
<evidence type="ECO:0000259" key="4">
    <source>
        <dbReference type="Pfam" id="PF01717"/>
    </source>
</evidence>
<dbReference type="Pfam" id="PF01717">
    <property type="entry name" value="Meth_synt_2"/>
    <property type="match status" value="1"/>
</dbReference>
<dbReference type="AlphaFoldDB" id="A0A238Y5X8"/>
<dbReference type="Proteomes" id="UP000198348">
    <property type="component" value="Unassembled WGS sequence"/>
</dbReference>
<proteinExistence type="predicted"/>
<dbReference type="InterPro" id="IPR038071">
    <property type="entry name" value="UROD/MetE-like_sf"/>
</dbReference>
<evidence type="ECO:0000313" key="6">
    <source>
        <dbReference type="Proteomes" id="UP000198348"/>
    </source>
</evidence>
<evidence type="ECO:0000256" key="2">
    <source>
        <dbReference type="ARBA" id="ARBA00022723"/>
    </source>
</evidence>
<protein>
    <submittedName>
        <fullName evidence="5">5-methyltetrahydropteroyltriglutamate--homocysteine methyltransferase</fullName>
    </submittedName>
</protein>
<sequence>MTGENDSTELPLLPTTVVGSYSVPEWLESVKTDYYQRKISKQYLDDIHDVATKAALKDQERTGIHVVSGGELRRDNDVDYLLSRIPGIDIPDIAKSDSYNYFDAVVSRPLPDNAMLPLGLVDDLSFTRENTDRPVKFSFTGPLSLSRRIRNQAYSDTSELVRALARLLNMEAKRLAQAGATWLQIDEPFLCGYRDQVDVAVEGVNIITSDVDVYWSLHVCYGNRYARPIWEGHYDFLFPDVLDADVDQLVFEFARRGYGDLGLFERFGWDRSVGLGVVDVKTEEIETAGTVAARIRTALRTIPAERLVINPDCGLRHLPAHIARAKLLAMVDGAAMVRSELRDTGDVAESRADSVREGSG</sequence>
<keyword evidence="3" id="KW-0862">Zinc</keyword>
<dbReference type="SUPFAM" id="SSF51726">
    <property type="entry name" value="UROD/MetE-like"/>
    <property type="match status" value="1"/>
</dbReference>
<dbReference type="EMBL" id="FZNW01000013">
    <property type="protein sequence ID" value="SNR66218.1"/>
    <property type="molecule type" value="Genomic_DNA"/>
</dbReference>
<name>A0A238Y5X8_9PSEU</name>
<organism evidence="5 6">
    <name type="scientific">Haloechinothrix alba</name>
    <dbReference type="NCBI Taxonomy" id="664784"/>
    <lineage>
        <taxon>Bacteria</taxon>
        <taxon>Bacillati</taxon>
        <taxon>Actinomycetota</taxon>
        <taxon>Actinomycetes</taxon>
        <taxon>Pseudonocardiales</taxon>
        <taxon>Pseudonocardiaceae</taxon>
        <taxon>Haloechinothrix</taxon>
    </lineage>
</organism>
<accession>A0A238Y5X8</accession>
<comment type="cofactor">
    <cofactor evidence="1">
        <name>Zn(2+)</name>
        <dbReference type="ChEBI" id="CHEBI:29105"/>
    </cofactor>
</comment>
<gene>
    <name evidence="5" type="ORF">SAMN06265360_113134</name>
</gene>
<evidence type="ECO:0000256" key="1">
    <source>
        <dbReference type="ARBA" id="ARBA00001947"/>
    </source>
</evidence>
<evidence type="ECO:0000256" key="3">
    <source>
        <dbReference type="ARBA" id="ARBA00022833"/>
    </source>
</evidence>
<dbReference type="GO" id="GO:0009086">
    <property type="term" value="P:methionine biosynthetic process"/>
    <property type="evidence" value="ECO:0007669"/>
    <property type="project" value="InterPro"/>
</dbReference>
<dbReference type="Gene3D" id="3.20.20.210">
    <property type="match status" value="1"/>
</dbReference>
<dbReference type="CDD" id="cd03311">
    <property type="entry name" value="CIMS_C_terminal_like"/>
    <property type="match status" value="1"/>
</dbReference>
<feature type="domain" description="Cobalamin-independent methionine synthase MetE C-terminal/archaeal" evidence="4">
    <location>
        <begin position="13"/>
        <end position="334"/>
    </location>
</feature>
<evidence type="ECO:0000313" key="5">
    <source>
        <dbReference type="EMBL" id="SNR66218.1"/>
    </source>
</evidence>
<dbReference type="GO" id="GO:0003871">
    <property type="term" value="F:5-methyltetrahydropteroyltriglutamate-homocysteine S-methyltransferase activity"/>
    <property type="evidence" value="ECO:0007669"/>
    <property type="project" value="InterPro"/>
</dbReference>
<dbReference type="GO" id="GO:0008270">
    <property type="term" value="F:zinc ion binding"/>
    <property type="evidence" value="ECO:0007669"/>
    <property type="project" value="InterPro"/>
</dbReference>
<dbReference type="RefSeq" id="WP_176439964.1">
    <property type="nucleotide sequence ID" value="NZ_FZNW01000013.1"/>
</dbReference>
<keyword evidence="5" id="KW-0489">Methyltransferase</keyword>
<reference evidence="6" key="1">
    <citation type="submission" date="2017-06" db="EMBL/GenBank/DDBJ databases">
        <authorList>
            <person name="Varghese N."/>
            <person name="Submissions S."/>
        </authorList>
    </citation>
    <scope>NUCLEOTIDE SEQUENCE [LARGE SCALE GENOMIC DNA]</scope>
    <source>
        <strain evidence="6">DSM 45207</strain>
    </source>
</reference>
<keyword evidence="6" id="KW-1185">Reference proteome</keyword>
<dbReference type="PANTHER" id="PTHR30519">
    <property type="entry name" value="5-METHYLTETRAHYDROPTEROYLTRIGLUTAMATE--HOMOCYSTEINE METHYLTRANSFERASE"/>
    <property type="match status" value="1"/>
</dbReference>